<dbReference type="Gene3D" id="3.40.190.10">
    <property type="entry name" value="Periplasmic binding protein-like II"/>
    <property type="match status" value="2"/>
</dbReference>
<dbReference type="SUPFAM" id="SSF53850">
    <property type="entry name" value="Periplasmic binding protein-like II"/>
    <property type="match status" value="1"/>
</dbReference>
<reference evidence="1 2" key="2">
    <citation type="submission" date="2019-09" db="EMBL/GenBank/DDBJ databases">
        <title>Complete Genome Sequence and Methylome Analysis of free living Spirochaetas.</title>
        <authorList>
            <person name="Leshcheva N."/>
            <person name="Mikheeva N."/>
        </authorList>
    </citation>
    <scope>NUCLEOTIDE SEQUENCE [LARGE SCALE GENOMIC DNA]</scope>
    <source>
        <strain evidence="1 2">P</strain>
    </source>
</reference>
<sequence length="229" mass="25387">MKRLFVLLLFCIIFLNSILAVDSLVISTGSKDVLNFKISTAILKEAYSILGLDLSITNTSLPRSIQLSSSGNTDGELCRATVIEALYPTLIRVDVPLLEVNTVAFYLLDSININSWDSLKPYRIAYERGIKVTQESVVGMNVVATDDLDLAFKLLKYGRVDVVISGYYNGLDNLKGSDLMDKIKTSTPLNKVTLYHYLNIKHKDLIPKLEEALNSIDIEGIIKAVLALN</sequence>
<evidence type="ECO:0000313" key="1">
    <source>
        <dbReference type="EMBL" id="QEN04639.1"/>
    </source>
</evidence>
<protein>
    <recommendedName>
        <fullName evidence="3">Transporter substrate-binding domain-containing protein</fullName>
    </recommendedName>
</protein>
<dbReference type="EMBL" id="CP035807">
    <property type="protein sequence ID" value="QEN04639.1"/>
    <property type="molecule type" value="Genomic_DNA"/>
</dbReference>
<dbReference type="OrthoDB" id="9775197at2"/>
<proteinExistence type="predicted"/>
<gene>
    <name evidence="1" type="ORF">EW093_07955</name>
</gene>
<dbReference type="Proteomes" id="UP000323824">
    <property type="component" value="Chromosome"/>
</dbReference>
<evidence type="ECO:0000313" key="2">
    <source>
        <dbReference type="Proteomes" id="UP000323824"/>
    </source>
</evidence>
<organism evidence="1 2">
    <name type="scientific">Thiospirochaeta perfilievii</name>
    <dbReference type="NCBI Taxonomy" id="252967"/>
    <lineage>
        <taxon>Bacteria</taxon>
        <taxon>Pseudomonadati</taxon>
        <taxon>Spirochaetota</taxon>
        <taxon>Spirochaetia</taxon>
        <taxon>Spirochaetales</taxon>
        <taxon>Spirochaetaceae</taxon>
        <taxon>Thiospirochaeta</taxon>
    </lineage>
</organism>
<name>A0A5C1QCI5_9SPIO</name>
<reference evidence="1 2" key="1">
    <citation type="submission" date="2019-02" db="EMBL/GenBank/DDBJ databases">
        <authorList>
            <person name="Fomenkov A."/>
            <person name="Dubinina G."/>
            <person name="Grabovich M."/>
            <person name="Vincze T."/>
            <person name="Roberts R.J."/>
        </authorList>
    </citation>
    <scope>NUCLEOTIDE SEQUENCE [LARGE SCALE GENOMIC DNA]</scope>
    <source>
        <strain evidence="1 2">P</strain>
    </source>
</reference>
<dbReference type="RefSeq" id="WP_149567882.1">
    <property type="nucleotide sequence ID" value="NZ_CP035807.1"/>
</dbReference>
<evidence type="ECO:0008006" key="3">
    <source>
        <dbReference type="Google" id="ProtNLM"/>
    </source>
</evidence>
<accession>A0A5C1QCI5</accession>
<keyword evidence="2" id="KW-1185">Reference proteome</keyword>
<dbReference type="AlphaFoldDB" id="A0A5C1QCI5"/>
<dbReference type="KEGG" id="sper:EW093_07955"/>